<keyword evidence="4" id="KW-1185">Reference proteome</keyword>
<dbReference type="RefSeq" id="WP_222608033.1">
    <property type="nucleotide sequence ID" value="NZ_CP081958.1"/>
</dbReference>
<name>A0A8T8WEE1_9EURY</name>
<dbReference type="Pfam" id="PF00293">
    <property type="entry name" value="NUDIX"/>
    <property type="match status" value="1"/>
</dbReference>
<evidence type="ECO:0000256" key="1">
    <source>
        <dbReference type="ARBA" id="ARBA00022801"/>
    </source>
</evidence>
<protein>
    <submittedName>
        <fullName evidence="3">NUDIX hydrolase</fullName>
    </submittedName>
</protein>
<dbReference type="GO" id="GO:0016787">
    <property type="term" value="F:hydrolase activity"/>
    <property type="evidence" value="ECO:0007669"/>
    <property type="project" value="UniProtKB-KW"/>
</dbReference>
<dbReference type="PROSITE" id="PS51462">
    <property type="entry name" value="NUDIX"/>
    <property type="match status" value="1"/>
</dbReference>
<dbReference type="CDD" id="cd04699">
    <property type="entry name" value="NUDIX_MutT_Nudt1"/>
    <property type="match status" value="1"/>
</dbReference>
<accession>A0A8T8WEE1</accession>
<feature type="domain" description="Nudix hydrolase" evidence="2">
    <location>
        <begin position="5"/>
        <end position="131"/>
    </location>
</feature>
<dbReference type="PROSITE" id="PS00893">
    <property type="entry name" value="NUDIX_BOX"/>
    <property type="match status" value="1"/>
</dbReference>
<evidence type="ECO:0000313" key="4">
    <source>
        <dbReference type="Proteomes" id="UP000826254"/>
    </source>
</evidence>
<keyword evidence="1 3" id="KW-0378">Hydrolase</keyword>
<dbReference type="SUPFAM" id="SSF55811">
    <property type="entry name" value="Nudix"/>
    <property type="match status" value="1"/>
</dbReference>
<dbReference type="Proteomes" id="UP000826254">
    <property type="component" value="Chromosome"/>
</dbReference>
<dbReference type="PANTHER" id="PTHR43736">
    <property type="entry name" value="ADP-RIBOSE PYROPHOSPHATASE"/>
    <property type="match status" value="1"/>
</dbReference>
<sequence>MTDEPLQATVTQRGVVFAPTDEVLIVRRATDGGWELPGGRVDHGERAVAGVRREITEETTLDPEVVAPVDTLVWRNDSGDGRFAVYYYCRVDERDVSLSGEHDEYEWTVVREARRRLSEPQAAAVVLRWRGGGRSNVSTTSGL</sequence>
<organism evidence="3 4">
    <name type="scientific">Halobaculum magnesiiphilum</name>
    <dbReference type="NCBI Taxonomy" id="1017351"/>
    <lineage>
        <taxon>Archaea</taxon>
        <taxon>Methanobacteriati</taxon>
        <taxon>Methanobacteriota</taxon>
        <taxon>Stenosarchaea group</taxon>
        <taxon>Halobacteria</taxon>
        <taxon>Halobacteriales</taxon>
        <taxon>Haloferacaceae</taxon>
        <taxon>Halobaculum</taxon>
    </lineage>
</organism>
<dbReference type="Gene3D" id="3.90.79.10">
    <property type="entry name" value="Nucleoside Triphosphate Pyrophosphohydrolase"/>
    <property type="match status" value="1"/>
</dbReference>
<dbReference type="InterPro" id="IPR020084">
    <property type="entry name" value="NUDIX_hydrolase_CS"/>
</dbReference>
<dbReference type="InterPro" id="IPR015797">
    <property type="entry name" value="NUDIX_hydrolase-like_dom_sf"/>
</dbReference>
<proteinExistence type="predicted"/>
<dbReference type="GeneID" id="67177173"/>
<gene>
    <name evidence="3" type="ORF">K6T50_03485</name>
</gene>
<dbReference type="InterPro" id="IPR000086">
    <property type="entry name" value="NUDIX_hydrolase_dom"/>
</dbReference>
<dbReference type="KEGG" id="hmp:K6T50_03485"/>
<reference evidence="3 4" key="1">
    <citation type="journal article" date="2021" name="Int. J. Syst. Evol. Microbiol.">
        <title>Halobaculum halophilum sp. nov. and Halobaculum salinum sp. nov., isolated from salt lake and saline soil.</title>
        <authorList>
            <person name="Cui H.L."/>
            <person name="Shi X.W."/>
            <person name="Yin X.M."/>
            <person name="Yang X.Y."/>
            <person name="Hou J."/>
            <person name="Zhu L."/>
        </authorList>
    </citation>
    <scope>NUCLEOTIDE SEQUENCE [LARGE SCALE GENOMIC DNA]</scope>
    <source>
        <strain evidence="3 4">NBRC 109044</strain>
    </source>
</reference>
<evidence type="ECO:0000313" key="3">
    <source>
        <dbReference type="EMBL" id="QZP38232.1"/>
    </source>
</evidence>
<dbReference type="EMBL" id="CP081958">
    <property type="protein sequence ID" value="QZP38232.1"/>
    <property type="molecule type" value="Genomic_DNA"/>
</dbReference>
<evidence type="ECO:0000259" key="2">
    <source>
        <dbReference type="PROSITE" id="PS51462"/>
    </source>
</evidence>
<dbReference type="AlphaFoldDB" id="A0A8T8WEE1"/>
<dbReference type="PANTHER" id="PTHR43736:SF1">
    <property type="entry name" value="DIHYDRONEOPTERIN TRIPHOSPHATE DIPHOSPHATASE"/>
    <property type="match status" value="1"/>
</dbReference>